<accession>F8Y416</accession>
<dbReference type="PhylomeDB" id="F8Y416"/>
<reference evidence="2 3" key="1">
    <citation type="journal article" date="1998" name="Science">
        <title>Genome sequence of the nematode C. elegans: a platform for investigating biology.</title>
        <authorList>
            <consortium name="The C. elegans sequencing consortium"/>
            <person name="Sulson J.E."/>
            <person name="Waterston R."/>
        </authorList>
    </citation>
    <scope>NUCLEOTIDE SEQUENCE [LARGE SCALE GENOMIC DNA]</scope>
    <source>
        <strain evidence="2 3">Bristol N2</strain>
    </source>
</reference>
<sequence>MTTVSFPILRLPQSIFQKTLKQMSLVEHISLSVLSKKIKQLIAMLNRCQLASIIIMRPSILIKLNTTLFHGFQLTLNSKQSIVEILQCISGRYQLKKLNVQAFSDIKWLEHIFEVFIQNQRVSVEFFDSSFHFFEIAKKHIKELKVVSLGIISCYDIKYCQLSQIFPCLENLIVLNGPISKPTLTQNFKKLQLTYGKMTLDDLFFSNCSEFIVTCDSFSIKDLNILVRQWIRGAIPSLKSITIRFRNITENRFDECALFKEIEYTRKEEVQSVKRFTIERHDGTIANVLLYSTTRFYFTLVVGEYEWIGHFASIWM</sequence>
<dbReference type="Bgee" id="WBGene00044733">
    <property type="expression patterns" value="Expressed in embryo and 2 other cell types or tissues"/>
</dbReference>
<dbReference type="KEGG" id="cel:CELE_W08F4.13"/>
<dbReference type="PANTHER" id="PTHR22899:SF0">
    <property type="entry name" value="F-BOX ASSOCIATED DOMAIN-CONTAINING PROTEIN-RELATED"/>
    <property type="match status" value="1"/>
</dbReference>
<keyword evidence="3" id="KW-1185">Reference proteome</keyword>
<evidence type="ECO:0000259" key="1">
    <source>
        <dbReference type="PROSITE" id="PS50181"/>
    </source>
</evidence>
<evidence type="ECO:0000313" key="4">
    <source>
        <dbReference type="WormBase" id="W08F4.13"/>
    </source>
</evidence>
<organism evidence="2 3">
    <name type="scientific">Caenorhabditis elegans</name>
    <dbReference type="NCBI Taxonomy" id="6239"/>
    <lineage>
        <taxon>Eukaryota</taxon>
        <taxon>Metazoa</taxon>
        <taxon>Ecdysozoa</taxon>
        <taxon>Nematoda</taxon>
        <taxon>Chromadorea</taxon>
        <taxon>Rhabditida</taxon>
        <taxon>Rhabditina</taxon>
        <taxon>Rhabditomorpha</taxon>
        <taxon>Rhabditoidea</taxon>
        <taxon>Rhabditidae</taxon>
        <taxon>Peloderinae</taxon>
        <taxon>Caenorhabditis</taxon>
    </lineage>
</organism>
<feature type="domain" description="F-box" evidence="1">
    <location>
        <begin position="5"/>
        <end position="42"/>
    </location>
</feature>
<name>F8Y416_CAEEL</name>
<gene>
    <name evidence="2" type="ORF">CELE_W08F4.13</name>
    <name evidence="2 4" type="ORF">W08F4.13</name>
</gene>
<evidence type="ECO:0000313" key="3">
    <source>
        <dbReference type="Proteomes" id="UP000001940"/>
    </source>
</evidence>
<dbReference type="OMA" id="WIGHFAS"/>
<dbReference type="EMBL" id="BX284602">
    <property type="protein sequence ID" value="CCD63943.1"/>
    <property type="molecule type" value="Genomic_DNA"/>
</dbReference>
<dbReference type="PaxDb" id="6239-W08F4.13"/>
<dbReference type="PROSITE" id="PS50181">
    <property type="entry name" value="FBOX"/>
    <property type="match status" value="1"/>
</dbReference>
<dbReference type="InterPro" id="IPR012885">
    <property type="entry name" value="F-box_Sdz-33"/>
</dbReference>
<dbReference type="AGR" id="WB:WBGene00044733"/>
<dbReference type="FunCoup" id="F8Y416">
    <property type="interactions" value="817"/>
</dbReference>
<dbReference type="CTD" id="4363035"/>
<dbReference type="HOGENOM" id="CLU_028840_1_4_1"/>
<dbReference type="Pfam" id="PF00646">
    <property type="entry name" value="F-box"/>
    <property type="match status" value="1"/>
</dbReference>
<evidence type="ECO:0000313" key="2">
    <source>
        <dbReference type="EMBL" id="CCD63943.1"/>
    </source>
</evidence>
<dbReference type="GeneID" id="4363035"/>
<dbReference type="PANTHER" id="PTHR22899">
    <property type="entry name" value="CYCLIN-RELATED F-BOX FAMILY"/>
    <property type="match status" value="1"/>
</dbReference>
<proteinExistence type="predicted"/>
<dbReference type="WormBase" id="W08F4.13">
    <property type="protein sequence ID" value="CE39799"/>
    <property type="gene ID" value="WBGene00044733"/>
</dbReference>
<dbReference type="Proteomes" id="UP000001940">
    <property type="component" value="Chromosome II"/>
</dbReference>
<protein>
    <submittedName>
        <fullName evidence="2">F-box domain-containing protein</fullName>
    </submittedName>
</protein>
<dbReference type="InParanoid" id="F8Y416"/>
<dbReference type="InterPro" id="IPR053222">
    <property type="entry name" value="Zygotic_Embryogenesis-Asso"/>
</dbReference>
<dbReference type="AlphaFoldDB" id="F8Y416"/>
<dbReference type="InterPro" id="IPR001810">
    <property type="entry name" value="F-box_dom"/>
</dbReference>
<dbReference type="RefSeq" id="NP_001040819.1">
    <property type="nucleotide sequence ID" value="NM_001047354.4"/>
</dbReference>
<dbReference type="Pfam" id="PF07735">
    <property type="entry name" value="FBA_2"/>
    <property type="match status" value="1"/>
</dbReference>